<sequence length="291" mass="33171">MSALTEIIKPQKGLHAMSVDVEEYFQVGAFEKHLSKDDWAQCAHRLDFQMSHLLELFDKHSIRATFFTLGWVAEKNPSLIRKMTDAGHELACHGYDHGRVFNFSQKEFREDLIKAKACLEEAAGVAVKGYRAPSFSIRDDCFWAYDVLEEQGFTYSSSLYPIAHDHYGSPAAERVAFLPKEGLSIVEIPPTTLSKFGKNLPVAGGGFFRLFPYSLMRSGMRSAHKQLNFPGNFYFHPWEIDPDQPRVVALPAKSKFRHYVNLSRMFGKLDALCADFEWSTFQDVYFGGEEE</sequence>
<dbReference type="PANTHER" id="PTHR47561:SF1">
    <property type="entry name" value="POLYSACCHARIDE DEACETYLASE FAMILY PROTEIN (AFU_ORTHOLOGUE AFUA_6G05030)"/>
    <property type="match status" value="1"/>
</dbReference>
<evidence type="ECO:0000256" key="2">
    <source>
        <dbReference type="ARBA" id="ARBA00010973"/>
    </source>
</evidence>
<dbReference type="InterPro" id="IPR002509">
    <property type="entry name" value="NODB_dom"/>
</dbReference>
<keyword evidence="7" id="KW-1185">Reference proteome</keyword>
<dbReference type="EMBL" id="CP123872">
    <property type="protein sequence ID" value="WND02603.1"/>
    <property type="molecule type" value="Genomic_DNA"/>
</dbReference>
<dbReference type="RefSeq" id="WP_310798438.1">
    <property type="nucleotide sequence ID" value="NZ_CP123872.1"/>
</dbReference>
<dbReference type="CDD" id="cd10941">
    <property type="entry name" value="CE4_PuuE_HpPgdA_like_2"/>
    <property type="match status" value="1"/>
</dbReference>
<accession>A0AA52HAH4</accession>
<dbReference type="NCBIfam" id="TIGR03006">
    <property type="entry name" value="pepcterm_polyde"/>
    <property type="match status" value="1"/>
</dbReference>
<comment type="function">
    <text evidence="1">Is involved in generating a small heat-stable compound (Nod), an acylated oligomer of N-acetylglucosamine, that stimulates mitosis in various plant protoplasts.</text>
</comment>
<dbReference type="InterPro" id="IPR022560">
    <property type="entry name" value="DUF3473"/>
</dbReference>
<protein>
    <recommendedName>
        <fullName evidence="3">Chitooligosaccharide deacetylase</fullName>
    </recommendedName>
    <alternativeName>
        <fullName evidence="4">Nodulation protein B</fullName>
    </alternativeName>
</protein>
<dbReference type="Gene3D" id="3.20.20.370">
    <property type="entry name" value="Glycoside hydrolase/deacetylase"/>
    <property type="match status" value="1"/>
</dbReference>
<dbReference type="InterPro" id="IPR014344">
    <property type="entry name" value="XrtA_polysacc_deacetyl"/>
</dbReference>
<dbReference type="AlphaFoldDB" id="A0AA52HAH4"/>
<evidence type="ECO:0000256" key="4">
    <source>
        <dbReference type="ARBA" id="ARBA00032976"/>
    </source>
</evidence>
<dbReference type="SUPFAM" id="SSF88713">
    <property type="entry name" value="Glycoside hydrolase/deacetylase"/>
    <property type="match status" value="1"/>
</dbReference>
<organism evidence="6 7">
    <name type="scientific">Temperatibacter marinus</name>
    <dbReference type="NCBI Taxonomy" id="1456591"/>
    <lineage>
        <taxon>Bacteria</taxon>
        <taxon>Pseudomonadati</taxon>
        <taxon>Pseudomonadota</taxon>
        <taxon>Alphaproteobacteria</taxon>
        <taxon>Kordiimonadales</taxon>
        <taxon>Temperatibacteraceae</taxon>
        <taxon>Temperatibacter</taxon>
    </lineage>
</organism>
<dbReference type="Pfam" id="PF11959">
    <property type="entry name" value="DUF3473"/>
    <property type="match status" value="1"/>
</dbReference>
<proteinExistence type="inferred from homology"/>
<evidence type="ECO:0000313" key="7">
    <source>
        <dbReference type="Proteomes" id="UP001268683"/>
    </source>
</evidence>
<dbReference type="PROSITE" id="PS51677">
    <property type="entry name" value="NODB"/>
    <property type="match status" value="1"/>
</dbReference>
<dbReference type="PANTHER" id="PTHR47561">
    <property type="entry name" value="POLYSACCHARIDE DEACETYLASE FAMILY PROTEIN (AFU_ORTHOLOGUE AFUA_6G05030)"/>
    <property type="match status" value="1"/>
</dbReference>
<dbReference type="GO" id="GO:0005975">
    <property type="term" value="P:carbohydrate metabolic process"/>
    <property type="evidence" value="ECO:0007669"/>
    <property type="project" value="InterPro"/>
</dbReference>
<dbReference type="Pfam" id="PF01522">
    <property type="entry name" value="Polysacc_deac_1"/>
    <property type="match status" value="1"/>
</dbReference>
<evidence type="ECO:0000313" key="6">
    <source>
        <dbReference type="EMBL" id="WND02603.1"/>
    </source>
</evidence>
<evidence type="ECO:0000259" key="5">
    <source>
        <dbReference type="PROSITE" id="PS51677"/>
    </source>
</evidence>
<reference evidence="6" key="1">
    <citation type="submission" date="2023-04" db="EMBL/GenBank/DDBJ databases">
        <title>Complete genome sequence of Temperatibacter marinus.</title>
        <authorList>
            <person name="Rong J.-C."/>
            <person name="Yi M.-L."/>
            <person name="Zhao Q."/>
        </authorList>
    </citation>
    <scope>NUCLEOTIDE SEQUENCE</scope>
    <source>
        <strain evidence="6">NBRC 110045</strain>
    </source>
</reference>
<feature type="domain" description="NodB homology" evidence="5">
    <location>
        <begin position="30"/>
        <end position="291"/>
    </location>
</feature>
<evidence type="ECO:0000256" key="1">
    <source>
        <dbReference type="ARBA" id="ARBA00003236"/>
    </source>
</evidence>
<dbReference type="GO" id="GO:0016810">
    <property type="term" value="F:hydrolase activity, acting on carbon-nitrogen (but not peptide) bonds"/>
    <property type="evidence" value="ECO:0007669"/>
    <property type="project" value="InterPro"/>
</dbReference>
<dbReference type="KEGG" id="tmk:QGN29_13710"/>
<comment type="similarity">
    <text evidence="2">Belongs to the polysaccharide deacetylase family.</text>
</comment>
<dbReference type="InterPro" id="IPR011330">
    <property type="entry name" value="Glyco_hydro/deAcase_b/a-brl"/>
</dbReference>
<evidence type="ECO:0000256" key="3">
    <source>
        <dbReference type="ARBA" id="ARBA00020071"/>
    </source>
</evidence>
<dbReference type="Proteomes" id="UP001268683">
    <property type="component" value="Chromosome"/>
</dbReference>
<name>A0AA52HAH4_9PROT</name>
<gene>
    <name evidence="6" type="ORF">QGN29_13710</name>
</gene>
<dbReference type="InterPro" id="IPR045235">
    <property type="entry name" value="PuuE_HpPgdA-like"/>
</dbReference>